<dbReference type="Pfam" id="PF01648">
    <property type="entry name" value="ACPS"/>
    <property type="match status" value="1"/>
</dbReference>
<evidence type="ECO:0000259" key="2">
    <source>
        <dbReference type="Pfam" id="PF01648"/>
    </source>
</evidence>
<keyword evidence="1" id="KW-0808">Transferase</keyword>
<proteinExistence type="predicted"/>
<organism evidence="3 4">
    <name type="scientific">Sinomonas humi</name>
    <dbReference type="NCBI Taxonomy" id="1338436"/>
    <lineage>
        <taxon>Bacteria</taxon>
        <taxon>Bacillati</taxon>
        <taxon>Actinomycetota</taxon>
        <taxon>Actinomycetes</taxon>
        <taxon>Micrococcales</taxon>
        <taxon>Micrococcaceae</taxon>
        <taxon>Sinomonas</taxon>
    </lineage>
</organism>
<name>A0A0B2AC28_9MICC</name>
<dbReference type="STRING" id="1338436.LK10_18455"/>
<comment type="caution">
    <text evidence="3">The sequence shown here is derived from an EMBL/GenBank/DDBJ whole genome shotgun (WGS) entry which is preliminary data.</text>
</comment>
<dbReference type="GO" id="GO:0000287">
    <property type="term" value="F:magnesium ion binding"/>
    <property type="evidence" value="ECO:0007669"/>
    <property type="project" value="InterPro"/>
</dbReference>
<gene>
    <name evidence="3" type="ORF">LK10_18455</name>
</gene>
<dbReference type="SUPFAM" id="SSF56214">
    <property type="entry name" value="4'-phosphopantetheinyl transferase"/>
    <property type="match status" value="1"/>
</dbReference>
<dbReference type="Proteomes" id="UP000030982">
    <property type="component" value="Unassembled WGS sequence"/>
</dbReference>
<dbReference type="GO" id="GO:0008897">
    <property type="term" value="F:holo-[acyl-carrier-protein] synthase activity"/>
    <property type="evidence" value="ECO:0007669"/>
    <property type="project" value="InterPro"/>
</dbReference>
<feature type="domain" description="4'-phosphopantetheinyl transferase" evidence="2">
    <location>
        <begin position="121"/>
        <end position="190"/>
    </location>
</feature>
<protein>
    <recommendedName>
        <fullName evidence="2">4'-phosphopantetheinyl transferase domain-containing protein</fullName>
    </recommendedName>
</protein>
<evidence type="ECO:0000256" key="1">
    <source>
        <dbReference type="ARBA" id="ARBA00022679"/>
    </source>
</evidence>
<accession>A0A0B2AC28</accession>
<reference evidence="3 4" key="1">
    <citation type="submission" date="2014-09" db="EMBL/GenBank/DDBJ databases">
        <title>Genome sequence of Sinomonas sp. MUSC 117.</title>
        <authorList>
            <person name="Lee L.-H."/>
        </authorList>
    </citation>
    <scope>NUCLEOTIDE SEQUENCE [LARGE SCALE GENOMIC DNA]</scope>
    <source>
        <strain evidence="3 4">MUSC 117</strain>
    </source>
</reference>
<dbReference type="AlphaFoldDB" id="A0A0B2AC28"/>
<dbReference type="InterPro" id="IPR008278">
    <property type="entry name" value="4-PPantetheinyl_Trfase_dom"/>
</dbReference>
<evidence type="ECO:0000313" key="3">
    <source>
        <dbReference type="EMBL" id="KHL00773.1"/>
    </source>
</evidence>
<dbReference type="EMBL" id="JTDL01000147">
    <property type="protein sequence ID" value="KHL00773.1"/>
    <property type="molecule type" value="Genomic_DNA"/>
</dbReference>
<evidence type="ECO:0000313" key="4">
    <source>
        <dbReference type="Proteomes" id="UP000030982"/>
    </source>
</evidence>
<dbReference type="Gene3D" id="3.90.470.20">
    <property type="entry name" value="4'-phosphopantetheinyl transferase domain"/>
    <property type="match status" value="1"/>
</dbReference>
<sequence>MILRAVPLGGADLPWPTGEPTAGEAQRARAMADRDKAREFTLARLALRGLVASVLGLPPQVILPAYECPDCGQGEHGSPGFALYRDHGGQVGLPIAASASRAGGWALLAVAPADDGERVRLGVDLAAVADLRNAVPEAAFSRAERRRLSQVPDRGAEAARLWARKEALLKARGEGLRTDPATVETLDNPSIADLSTSGLGLPGGFVAALAVVKP</sequence>
<dbReference type="InterPro" id="IPR037143">
    <property type="entry name" value="4-PPantetheinyl_Trfase_dom_sf"/>
</dbReference>
<keyword evidence="4" id="KW-1185">Reference proteome</keyword>